<dbReference type="Pfam" id="PF00126">
    <property type="entry name" value="HTH_1"/>
    <property type="match status" value="1"/>
</dbReference>
<dbReference type="GO" id="GO:0043565">
    <property type="term" value="F:sequence-specific DNA binding"/>
    <property type="evidence" value="ECO:0007669"/>
    <property type="project" value="TreeGrafter"/>
</dbReference>
<dbReference type="SUPFAM" id="SSF53850">
    <property type="entry name" value="Periplasmic binding protein-like II"/>
    <property type="match status" value="1"/>
</dbReference>
<keyword evidence="3" id="KW-0238">DNA-binding</keyword>
<dbReference type="PANTHER" id="PTHR30537">
    <property type="entry name" value="HTH-TYPE TRANSCRIPTIONAL REGULATOR"/>
    <property type="match status" value="1"/>
</dbReference>
<keyword evidence="4" id="KW-0804">Transcription</keyword>
<dbReference type="Pfam" id="PF03466">
    <property type="entry name" value="LysR_substrate"/>
    <property type="match status" value="1"/>
</dbReference>
<evidence type="ECO:0000313" key="6">
    <source>
        <dbReference type="EMBL" id="NVN11690.1"/>
    </source>
</evidence>
<dbReference type="InterPro" id="IPR036390">
    <property type="entry name" value="WH_DNA-bd_sf"/>
</dbReference>
<evidence type="ECO:0000256" key="3">
    <source>
        <dbReference type="ARBA" id="ARBA00023125"/>
    </source>
</evidence>
<dbReference type="AlphaFoldDB" id="A0A7Y7IWK0"/>
<organism evidence="6 7">
    <name type="scientific">Nguyenibacter vanlangensis</name>
    <dbReference type="NCBI Taxonomy" id="1216886"/>
    <lineage>
        <taxon>Bacteria</taxon>
        <taxon>Pseudomonadati</taxon>
        <taxon>Pseudomonadota</taxon>
        <taxon>Alphaproteobacteria</taxon>
        <taxon>Acetobacterales</taxon>
        <taxon>Acetobacteraceae</taxon>
        <taxon>Nguyenibacter</taxon>
    </lineage>
</organism>
<dbReference type="SUPFAM" id="SSF46785">
    <property type="entry name" value="Winged helix' DNA-binding domain"/>
    <property type="match status" value="1"/>
</dbReference>
<reference evidence="6 7" key="1">
    <citation type="submission" date="2020-06" db="EMBL/GenBank/DDBJ databases">
        <title>Description of novel acetic acid bacteria.</title>
        <authorList>
            <person name="Sombolestani A."/>
        </authorList>
    </citation>
    <scope>NUCLEOTIDE SEQUENCE [LARGE SCALE GENOMIC DNA]</scope>
    <source>
        <strain evidence="6 7">LMG 31431</strain>
    </source>
</reference>
<dbReference type="Gene3D" id="3.40.190.290">
    <property type="match status" value="1"/>
</dbReference>
<dbReference type="InterPro" id="IPR058163">
    <property type="entry name" value="LysR-type_TF_proteobact-type"/>
</dbReference>
<evidence type="ECO:0000256" key="1">
    <source>
        <dbReference type="ARBA" id="ARBA00009437"/>
    </source>
</evidence>
<comment type="caution">
    <text evidence="6">The sequence shown here is derived from an EMBL/GenBank/DDBJ whole genome shotgun (WGS) entry which is preliminary data.</text>
</comment>
<dbReference type="PANTHER" id="PTHR30537:SF1">
    <property type="entry name" value="HTH-TYPE TRANSCRIPTIONAL REGULATOR PGRR"/>
    <property type="match status" value="1"/>
</dbReference>
<dbReference type="EMBL" id="JABXXP010000227">
    <property type="protein sequence ID" value="NVN11690.1"/>
    <property type="molecule type" value="Genomic_DNA"/>
</dbReference>
<evidence type="ECO:0000313" key="7">
    <source>
        <dbReference type="Proteomes" id="UP000534870"/>
    </source>
</evidence>
<dbReference type="GO" id="GO:0003700">
    <property type="term" value="F:DNA-binding transcription factor activity"/>
    <property type="evidence" value="ECO:0007669"/>
    <property type="project" value="InterPro"/>
</dbReference>
<dbReference type="CDD" id="cd08474">
    <property type="entry name" value="PBP2_CrgA_like_5"/>
    <property type="match status" value="1"/>
</dbReference>
<proteinExistence type="inferred from homology"/>
<dbReference type="InterPro" id="IPR005119">
    <property type="entry name" value="LysR_subst-bd"/>
</dbReference>
<evidence type="ECO:0000259" key="5">
    <source>
        <dbReference type="PROSITE" id="PS50931"/>
    </source>
</evidence>
<gene>
    <name evidence="6" type="ORF">HUK84_11255</name>
</gene>
<dbReference type="RefSeq" id="WP_176640379.1">
    <property type="nucleotide sequence ID" value="NZ_JABXXP010000227.1"/>
</dbReference>
<accession>A0A7Y7IWK0</accession>
<dbReference type="Gene3D" id="1.10.10.10">
    <property type="entry name" value="Winged helix-like DNA-binding domain superfamily/Winged helix DNA-binding domain"/>
    <property type="match status" value="1"/>
</dbReference>
<dbReference type="Proteomes" id="UP000534870">
    <property type="component" value="Unassembled WGS sequence"/>
</dbReference>
<dbReference type="InterPro" id="IPR036388">
    <property type="entry name" value="WH-like_DNA-bd_sf"/>
</dbReference>
<name>A0A7Y7IWK0_9PROT</name>
<dbReference type="PROSITE" id="PS50931">
    <property type="entry name" value="HTH_LYSR"/>
    <property type="match status" value="1"/>
</dbReference>
<protein>
    <submittedName>
        <fullName evidence="6">LysR family transcriptional regulator</fullName>
    </submittedName>
</protein>
<sequence>MRERRLDDLAMFGVVARHRSFTRAAAELGMSTSNLSHTIRRLEAALGVRLLQRNSRSVAPSASGAALLAALDPALRQIDEALDLLQTGADRVSGTLRLTATREGYEAVVRPILPRFTETYPHATIEVLIDYGFRDIIADGFDAGIRLGEKIEQDMVAIRMGGDLRMAVVASPDYLARHGMPDDPRALTGHRCINYRMVAAGSLYAWEFERAGEMLEVRVDGPLTFNEPELMLQAALEGIGIAYVLEDRAAPFVTEGRLVRLFADWTPEFPGFFLYHPSRRQARPVLGAFVAMAREG</sequence>
<evidence type="ECO:0000256" key="4">
    <source>
        <dbReference type="ARBA" id="ARBA00023163"/>
    </source>
</evidence>
<keyword evidence="2" id="KW-0805">Transcription regulation</keyword>
<feature type="domain" description="HTH lysR-type" evidence="5">
    <location>
        <begin position="4"/>
        <end position="61"/>
    </location>
</feature>
<comment type="similarity">
    <text evidence="1">Belongs to the LysR transcriptional regulatory family.</text>
</comment>
<dbReference type="InterPro" id="IPR000847">
    <property type="entry name" value="LysR_HTH_N"/>
</dbReference>
<evidence type="ECO:0000256" key="2">
    <source>
        <dbReference type="ARBA" id="ARBA00023015"/>
    </source>
</evidence>
<dbReference type="GO" id="GO:0006351">
    <property type="term" value="P:DNA-templated transcription"/>
    <property type="evidence" value="ECO:0007669"/>
    <property type="project" value="TreeGrafter"/>
</dbReference>
<dbReference type="FunFam" id="1.10.10.10:FF:000001">
    <property type="entry name" value="LysR family transcriptional regulator"/>
    <property type="match status" value="1"/>
</dbReference>